<evidence type="ECO:0000313" key="4">
    <source>
        <dbReference type="EMBL" id="KAK8787661.1"/>
    </source>
</evidence>
<feature type="transmembrane region" description="Helical" evidence="2">
    <location>
        <begin position="119"/>
        <end position="139"/>
    </location>
</feature>
<feature type="transmembrane region" description="Helical" evidence="2">
    <location>
        <begin position="146"/>
        <end position="164"/>
    </location>
</feature>
<feature type="region of interest" description="Disordered" evidence="1">
    <location>
        <begin position="282"/>
        <end position="318"/>
    </location>
</feature>
<comment type="caution">
    <text evidence="4">The sequence shown here is derived from an EMBL/GenBank/DDBJ whole genome shotgun (WGS) entry which is preliminary data.</text>
</comment>
<feature type="transmembrane region" description="Helical" evidence="2">
    <location>
        <begin position="88"/>
        <end position="107"/>
    </location>
</feature>
<name>A0AAQ4FLP1_AMBAM</name>
<evidence type="ECO:0000256" key="2">
    <source>
        <dbReference type="SAM" id="Phobius"/>
    </source>
</evidence>
<dbReference type="AlphaFoldDB" id="A0AAQ4FLP1"/>
<organism evidence="4 5">
    <name type="scientific">Amblyomma americanum</name>
    <name type="common">Lone star tick</name>
    <dbReference type="NCBI Taxonomy" id="6943"/>
    <lineage>
        <taxon>Eukaryota</taxon>
        <taxon>Metazoa</taxon>
        <taxon>Ecdysozoa</taxon>
        <taxon>Arthropoda</taxon>
        <taxon>Chelicerata</taxon>
        <taxon>Arachnida</taxon>
        <taxon>Acari</taxon>
        <taxon>Parasitiformes</taxon>
        <taxon>Ixodida</taxon>
        <taxon>Ixodoidea</taxon>
        <taxon>Ixodidae</taxon>
        <taxon>Amblyomminae</taxon>
        <taxon>Amblyomma</taxon>
    </lineage>
</organism>
<dbReference type="InterPro" id="IPR036259">
    <property type="entry name" value="MFS_trans_sf"/>
</dbReference>
<evidence type="ECO:0000313" key="5">
    <source>
        <dbReference type="Proteomes" id="UP001321473"/>
    </source>
</evidence>
<keyword evidence="5" id="KW-1185">Reference proteome</keyword>
<gene>
    <name evidence="4" type="ORF">V5799_022562</name>
</gene>
<dbReference type="SUPFAM" id="SSF103473">
    <property type="entry name" value="MFS general substrate transporter"/>
    <property type="match status" value="1"/>
</dbReference>
<sequence length="318" mass="34481">MQSFILSPTVLTLYAFIVADESQRWYIASTDLASAEMVMLSAAKENQFPLYTTMGMLETLKDETPRIEHRLLIAGENAVGGQELQRRAFVMFGSSFAVTFTMFALRLLEVKVSAEGKGWFQWVSSGANFSAFALLYLAARKATSPRVLGATLGALGGIACLTSYTFVGKHDLLPSVLFVFVKPLLYACNVLIITCEMSATAAAVRCSTISWLFGFSRLGAVCAALLFALPGMGHGNALFAVAAAALFVMMLPQLVLSPKREVLILTSIVPVAENKGGVDYMKNTLDAPRRKKERHRKTRSSATSSRGHGSEIMLAGRD</sequence>
<feature type="chain" id="PRO_5042874490" evidence="3">
    <location>
        <begin position="20"/>
        <end position="318"/>
    </location>
</feature>
<evidence type="ECO:0000256" key="3">
    <source>
        <dbReference type="SAM" id="SignalP"/>
    </source>
</evidence>
<keyword evidence="3" id="KW-0732">Signal</keyword>
<feature type="signal peptide" evidence="3">
    <location>
        <begin position="1"/>
        <end position="19"/>
    </location>
</feature>
<keyword evidence="2" id="KW-0472">Membrane</keyword>
<feature type="transmembrane region" description="Helical" evidence="2">
    <location>
        <begin position="211"/>
        <end position="231"/>
    </location>
</feature>
<accession>A0AAQ4FLP1</accession>
<feature type="compositionally biased region" description="Basic residues" evidence="1">
    <location>
        <begin position="289"/>
        <end position="299"/>
    </location>
</feature>
<keyword evidence="2" id="KW-0812">Transmembrane</keyword>
<protein>
    <submittedName>
        <fullName evidence="4">Uncharacterized protein</fullName>
    </submittedName>
</protein>
<evidence type="ECO:0000256" key="1">
    <source>
        <dbReference type="SAM" id="MobiDB-lite"/>
    </source>
</evidence>
<dbReference type="EMBL" id="JARKHS020001592">
    <property type="protein sequence ID" value="KAK8787661.1"/>
    <property type="molecule type" value="Genomic_DNA"/>
</dbReference>
<keyword evidence="2" id="KW-1133">Transmembrane helix</keyword>
<reference evidence="4 5" key="1">
    <citation type="journal article" date="2023" name="Arcadia Sci">
        <title>De novo assembly of a long-read Amblyomma americanum tick genome.</title>
        <authorList>
            <person name="Chou S."/>
            <person name="Poskanzer K.E."/>
            <person name="Rollins M."/>
            <person name="Thuy-Boun P.S."/>
        </authorList>
    </citation>
    <scope>NUCLEOTIDE SEQUENCE [LARGE SCALE GENOMIC DNA]</scope>
    <source>
        <strain evidence="4">F_SG_1</strain>
        <tissue evidence="4">Salivary glands</tissue>
    </source>
</reference>
<proteinExistence type="predicted"/>
<dbReference type="Proteomes" id="UP001321473">
    <property type="component" value="Unassembled WGS sequence"/>
</dbReference>
<feature type="transmembrane region" description="Helical" evidence="2">
    <location>
        <begin position="237"/>
        <end position="256"/>
    </location>
</feature>